<dbReference type="Proteomes" id="UP000033632">
    <property type="component" value="Unassembled WGS sequence"/>
</dbReference>
<dbReference type="PANTHER" id="PTHR43861:SF1">
    <property type="entry name" value="TRANS-ACONITATE 2-METHYLTRANSFERASE"/>
    <property type="match status" value="1"/>
</dbReference>
<dbReference type="EMBL" id="JZEX01000059">
    <property type="protein sequence ID" value="KKB12761.1"/>
    <property type="molecule type" value="Genomic_DNA"/>
</dbReference>
<name>A0A0F5FV55_9HYPH</name>
<dbReference type="Gene3D" id="3.40.50.150">
    <property type="entry name" value="Vaccinia Virus protein VP39"/>
    <property type="match status" value="1"/>
</dbReference>
<gene>
    <name evidence="2" type="ORF">VE25_05825</name>
</gene>
<feature type="domain" description="Methyltransferase type 11" evidence="1">
    <location>
        <begin position="55"/>
        <end position="151"/>
    </location>
</feature>
<evidence type="ECO:0000313" key="3">
    <source>
        <dbReference type="Proteomes" id="UP000033632"/>
    </source>
</evidence>
<evidence type="ECO:0000259" key="1">
    <source>
        <dbReference type="Pfam" id="PF08241"/>
    </source>
</evidence>
<evidence type="ECO:0000313" key="2">
    <source>
        <dbReference type="EMBL" id="KKB12761.1"/>
    </source>
</evidence>
<dbReference type="SUPFAM" id="SSF53335">
    <property type="entry name" value="S-adenosyl-L-methionine-dependent methyltransferases"/>
    <property type="match status" value="1"/>
</dbReference>
<dbReference type="STRING" id="443610.VE25_05825"/>
<dbReference type="InterPro" id="IPR029063">
    <property type="entry name" value="SAM-dependent_MTases_sf"/>
</dbReference>
<dbReference type="Pfam" id="PF08241">
    <property type="entry name" value="Methyltransf_11"/>
    <property type="match status" value="1"/>
</dbReference>
<dbReference type="GO" id="GO:0008757">
    <property type="term" value="F:S-adenosylmethionine-dependent methyltransferase activity"/>
    <property type="evidence" value="ECO:0007669"/>
    <property type="project" value="InterPro"/>
</dbReference>
<dbReference type="PANTHER" id="PTHR43861">
    <property type="entry name" value="TRANS-ACONITATE 2-METHYLTRANSFERASE-RELATED"/>
    <property type="match status" value="1"/>
</dbReference>
<dbReference type="PATRIC" id="fig|443610.3.peg.3716"/>
<protein>
    <recommendedName>
        <fullName evidence="1">Methyltransferase type 11 domain-containing protein</fullName>
    </recommendedName>
</protein>
<comment type="caution">
    <text evidence="2">The sequence shown here is derived from an EMBL/GenBank/DDBJ whole genome shotgun (WGS) entry which is preliminary data.</text>
</comment>
<sequence length="260" mass="28498">MSVHTKNRNRTSRSWDGVADWYIGWSGAEGSRHHKRLAIPALMELLQPRRGEAVIDIGCGAGAFASAVLEAGAAYTGVDLGQKLIAHARHHYGGKARFLVGDATRLPAMPQLRPASFDAAAFLLSIQDIDPLEDALASAAWALKPGGRLVLLMTHPCFRIPRQSGWGWDEGRRLQFRRVDRYLTPLAVPMQDYGEAGRGTTRSYHRPLEAYVSALAANGLAVDALREVSGEDLAPRNEPKAMRLAREEIPLFLALRAIKS</sequence>
<organism evidence="2 3">
    <name type="scientific">Devosia geojensis</name>
    <dbReference type="NCBI Taxonomy" id="443610"/>
    <lineage>
        <taxon>Bacteria</taxon>
        <taxon>Pseudomonadati</taxon>
        <taxon>Pseudomonadota</taxon>
        <taxon>Alphaproteobacteria</taxon>
        <taxon>Hyphomicrobiales</taxon>
        <taxon>Devosiaceae</taxon>
        <taxon>Devosia</taxon>
    </lineage>
</organism>
<dbReference type="CDD" id="cd02440">
    <property type="entry name" value="AdoMet_MTases"/>
    <property type="match status" value="1"/>
</dbReference>
<proteinExistence type="predicted"/>
<reference evidence="2 3" key="1">
    <citation type="submission" date="2015-03" db="EMBL/GenBank/DDBJ databases">
        <authorList>
            <person name="Hassan Y.I."/>
            <person name="Lepp D."/>
            <person name="Li X.-Z."/>
            <person name="Zhou T."/>
        </authorList>
    </citation>
    <scope>NUCLEOTIDE SEQUENCE [LARGE SCALE GENOMIC DNA]</scope>
    <source>
        <strain evidence="2 3">BD-c194</strain>
    </source>
</reference>
<keyword evidence="3" id="KW-1185">Reference proteome</keyword>
<dbReference type="InterPro" id="IPR013216">
    <property type="entry name" value="Methyltransf_11"/>
</dbReference>
<dbReference type="AlphaFoldDB" id="A0A0F5FV55"/>
<accession>A0A0F5FV55</accession>